<evidence type="ECO:0000256" key="8">
    <source>
        <dbReference type="ARBA" id="ARBA00029447"/>
    </source>
</evidence>
<dbReference type="InterPro" id="IPR003660">
    <property type="entry name" value="HAMP_dom"/>
</dbReference>
<evidence type="ECO:0000256" key="7">
    <source>
        <dbReference type="ARBA" id="ARBA00023224"/>
    </source>
</evidence>
<dbReference type="PROSITE" id="PS50111">
    <property type="entry name" value="CHEMOTAXIS_TRANSDUC_2"/>
    <property type="match status" value="1"/>
</dbReference>
<evidence type="ECO:0000256" key="11">
    <source>
        <dbReference type="SAM" id="MobiDB-lite"/>
    </source>
</evidence>
<sequence length="542" mass="59985">MQALKNMKLRTKLILMVSGLFLGVILIEASALSSLHTQLLDARKAKVREQVEAAYTLVQHYYEQRQSLGEDVSKQRALDALRVLRYGDNGYVWINDMQAKLVLHPMKPDQEGRDMSHVKDGAGKLHWQAMIDTVKRTGKGFVDYTYIGPQFDTPQDKVSYVKGFTPWGWVIGSGVFLSDVTHLFWQSALKSLGLTLVVLIISMGLIWSLTRSITFSVNRVLTVVRRVAEGDLTQRTHATRRDEIGELSRGVDQMTNHLTDLMNNIQQACLNLQQEADSLSASSEQTRSAMRHQFEEVDQVATAMNEMNATVHEVASHASDASDAANHASEQAELGHRDVGRSIDAMQNLEASVNRADAAMRDLENQTSEIDQVVEVIRNISEQTNLLALNAAIEAARAGEAGRGFAVVADEVRSLAQRTQSSTGQIQEMIQRLQDHARTVVEEMHQSQEQAKGSVKVVESAGEDLQHILNEVQRINDMNAQIATASEEQSAVAEEINRNLTSIHGNSEEALDAASTITEASHHLKDAAGQLSTQVKRFKLTS</sequence>
<keyword evidence="7 9" id="KW-0807">Transducer</keyword>
<keyword evidence="3" id="KW-0997">Cell inner membrane</keyword>
<feature type="domain" description="Methyl-accepting transducer" evidence="13">
    <location>
        <begin position="268"/>
        <end position="504"/>
    </location>
</feature>
<dbReference type="PRINTS" id="PR00260">
    <property type="entry name" value="CHEMTRNSDUCR"/>
</dbReference>
<feature type="transmembrane region" description="Helical" evidence="12">
    <location>
        <begin position="192"/>
        <end position="210"/>
    </location>
</feature>
<comment type="similarity">
    <text evidence="8">Belongs to the methyl-accepting chemotaxis (MCP) protein family.</text>
</comment>
<dbReference type="InterPro" id="IPR033480">
    <property type="entry name" value="sCache_2"/>
</dbReference>
<dbReference type="CDD" id="cd06225">
    <property type="entry name" value="HAMP"/>
    <property type="match status" value="1"/>
</dbReference>
<evidence type="ECO:0000259" key="15">
    <source>
        <dbReference type="PROSITE" id="PS50885"/>
    </source>
</evidence>
<dbReference type="Gene3D" id="3.30.450.20">
    <property type="entry name" value="PAS domain"/>
    <property type="match status" value="1"/>
</dbReference>
<dbReference type="InterPro" id="IPR004090">
    <property type="entry name" value="Chemotax_Me-accpt_rcpt"/>
</dbReference>
<feature type="domain" description="T-SNARE coiled-coil homology" evidence="14">
    <location>
        <begin position="455"/>
        <end position="517"/>
    </location>
</feature>
<dbReference type="PANTHER" id="PTHR32089:SF120">
    <property type="entry name" value="METHYL-ACCEPTING CHEMOTAXIS PROTEIN TLPQ"/>
    <property type="match status" value="1"/>
</dbReference>
<evidence type="ECO:0000256" key="12">
    <source>
        <dbReference type="SAM" id="Phobius"/>
    </source>
</evidence>
<comment type="subcellular location">
    <subcellularLocation>
        <location evidence="1">Cell inner membrane</location>
        <topology evidence="1">Multi-pass membrane protein</topology>
    </subcellularLocation>
</comment>
<keyword evidence="10" id="KW-0175">Coiled coil</keyword>
<accession>A0A1E2VA10</accession>
<dbReference type="AlphaFoldDB" id="A0A1E2VA10"/>
<comment type="caution">
    <text evidence="16">The sequence shown here is derived from an EMBL/GenBank/DDBJ whole genome shotgun (WGS) entry which is preliminary data.</text>
</comment>
<evidence type="ECO:0000259" key="14">
    <source>
        <dbReference type="PROSITE" id="PS50192"/>
    </source>
</evidence>
<proteinExistence type="inferred from homology"/>
<gene>
    <name evidence="16" type="ORF">BFW38_09195</name>
</gene>
<evidence type="ECO:0000259" key="13">
    <source>
        <dbReference type="PROSITE" id="PS50111"/>
    </source>
</evidence>
<feature type="transmembrane region" description="Helical" evidence="12">
    <location>
        <begin position="167"/>
        <end position="185"/>
    </location>
</feature>
<dbReference type="InterPro" id="IPR004010">
    <property type="entry name" value="Double_Cache_2"/>
</dbReference>
<dbReference type="CDD" id="cd11386">
    <property type="entry name" value="MCP_signal"/>
    <property type="match status" value="1"/>
</dbReference>
<keyword evidence="6 12" id="KW-0472">Membrane</keyword>
<name>A0A1E2VA10_9GAMM</name>
<dbReference type="Gene3D" id="1.10.287.950">
    <property type="entry name" value="Methyl-accepting chemotaxis protein"/>
    <property type="match status" value="1"/>
</dbReference>
<evidence type="ECO:0000256" key="10">
    <source>
        <dbReference type="SAM" id="Coils"/>
    </source>
</evidence>
<dbReference type="SMART" id="SM01049">
    <property type="entry name" value="Cache_2"/>
    <property type="match status" value="1"/>
</dbReference>
<dbReference type="Pfam" id="PF00015">
    <property type="entry name" value="MCPsignal"/>
    <property type="match status" value="1"/>
</dbReference>
<dbReference type="InterPro" id="IPR000727">
    <property type="entry name" value="T_SNARE_dom"/>
</dbReference>
<dbReference type="GO" id="GO:0005886">
    <property type="term" value="C:plasma membrane"/>
    <property type="evidence" value="ECO:0007669"/>
    <property type="project" value="UniProtKB-SubCell"/>
</dbReference>
<evidence type="ECO:0000256" key="2">
    <source>
        <dbReference type="ARBA" id="ARBA00022475"/>
    </source>
</evidence>
<dbReference type="GO" id="GO:0004888">
    <property type="term" value="F:transmembrane signaling receptor activity"/>
    <property type="evidence" value="ECO:0007669"/>
    <property type="project" value="InterPro"/>
</dbReference>
<evidence type="ECO:0000256" key="3">
    <source>
        <dbReference type="ARBA" id="ARBA00022519"/>
    </source>
</evidence>
<feature type="compositionally biased region" description="Low complexity" evidence="11">
    <location>
        <begin position="316"/>
        <end position="329"/>
    </location>
</feature>
<evidence type="ECO:0000256" key="9">
    <source>
        <dbReference type="PROSITE-ProRule" id="PRU00284"/>
    </source>
</evidence>
<dbReference type="PANTHER" id="PTHR32089">
    <property type="entry name" value="METHYL-ACCEPTING CHEMOTAXIS PROTEIN MCPB"/>
    <property type="match status" value="1"/>
</dbReference>
<dbReference type="SUPFAM" id="SSF58104">
    <property type="entry name" value="Methyl-accepting chemotaxis protein (MCP) signaling domain"/>
    <property type="match status" value="1"/>
</dbReference>
<evidence type="ECO:0000256" key="4">
    <source>
        <dbReference type="ARBA" id="ARBA00022692"/>
    </source>
</evidence>
<dbReference type="SMART" id="SM00304">
    <property type="entry name" value="HAMP"/>
    <property type="match status" value="1"/>
</dbReference>
<dbReference type="RefSeq" id="WP_068998121.1">
    <property type="nucleotide sequence ID" value="NZ_MDTQ01000001.1"/>
</dbReference>
<keyword evidence="4 12" id="KW-0812">Transmembrane</keyword>
<feature type="region of interest" description="Disordered" evidence="11">
    <location>
        <begin position="315"/>
        <end position="338"/>
    </location>
</feature>
<dbReference type="SMART" id="SM00283">
    <property type="entry name" value="MA"/>
    <property type="match status" value="1"/>
</dbReference>
<keyword evidence="2" id="KW-1003">Cell membrane</keyword>
<feature type="domain" description="HAMP" evidence="15">
    <location>
        <begin position="211"/>
        <end position="263"/>
    </location>
</feature>
<evidence type="ECO:0000256" key="5">
    <source>
        <dbReference type="ARBA" id="ARBA00022989"/>
    </source>
</evidence>
<dbReference type="GO" id="GO:0006935">
    <property type="term" value="P:chemotaxis"/>
    <property type="evidence" value="ECO:0007669"/>
    <property type="project" value="InterPro"/>
</dbReference>
<dbReference type="Pfam" id="PF00672">
    <property type="entry name" value="HAMP"/>
    <property type="match status" value="1"/>
</dbReference>
<protein>
    <submittedName>
        <fullName evidence="16">Chemotaxis protein</fullName>
    </submittedName>
</protein>
<dbReference type="FunFam" id="1.10.287.950:FF:000001">
    <property type="entry name" value="Methyl-accepting chemotaxis sensory transducer"/>
    <property type="match status" value="1"/>
</dbReference>
<organism evidence="16 17">
    <name type="scientific">Terasakiispira papahanaumokuakeensis</name>
    <dbReference type="NCBI Taxonomy" id="197479"/>
    <lineage>
        <taxon>Bacteria</taxon>
        <taxon>Pseudomonadati</taxon>
        <taxon>Pseudomonadota</taxon>
        <taxon>Gammaproteobacteria</taxon>
        <taxon>Oceanospirillales</taxon>
        <taxon>Terasakiispira</taxon>
    </lineage>
</organism>
<evidence type="ECO:0000256" key="1">
    <source>
        <dbReference type="ARBA" id="ARBA00004429"/>
    </source>
</evidence>
<reference evidence="16 17" key="1">
    <citation type="submission" date="2016-08" db="EMBL/GenBank/DDBJ databases">
        <authorList>
            <person name="Seilhamer J.J."/>
        </authorList>
    </citation>
    <scope>NUCLEOTIDE SEQUENCE [LARGE SCALE GENOMIC DNA]</scope>
    <source>
        <strain evidence="16 17">PH27A</strain>
    </source>
</reference>
<keyword evidence="17" id="KW-1185">Reference proteome</keyword>
<dbReference type="OrthoDB" id="6376221at2"/>
<dbReference type="STRING" id="197479.BFW38_09195"/>
<dbReference type="PROSITE" id="PS50885">
    <property type="entry name" value="HAMP"/>
    <property type="match status" value="1"/>
</dbReference>
<evidence type="ECO:0000313" key="16">
    <source>
        <dbReference type="EMBL" id="ODC03692.1"/>
    </source>
</evidence>
<dbReference type="Pfam" id="PF08269">
    <property type="entry name" value="dCache_2"/>
    <property type="match status" value="1"/>
</dbReference>
<dbReference type="GO" id="GO:0007165">
    <property type="term" value="P:signal transduction"/>
    <property type="evidence" value="ECO:0007669"/>
    <property type="project" value="UniProtKB-KW"/>
</dbReference>
<dbReference type="InterPro" id="IPR004089">
    <property type="entry name" value="MCPsignal_dom"/>
</dbReference>
<evidence type="ECO:0000256" key="6">
    <source>
        <dbReference type="ARBA" id="ARBA00023136"/>
    </source>
</evidence>
<dbReference type="EMBL" id="MDTQ01000001">
    <property type="protein sequence ID" value="ODC03692.1"/>
    <property type="molecule type" value="Genomic_DNA"/>
</dbReference>
<dbReference type="Proteomes" id="UP000094291">
    <property type="component" value="Unassembled WGS sequence"/>
</dbReference>
<feature type="coiled-coil region" evidence="10">
    <location>
        <begin position="346"/>
        <end position="383"/>
    </location>
</feature>
<dbReference type="PROSITE" id="PS50192">
    <property type="entry name" value="T_SNARE"/>
    <property type="match status" value="1"/>
</dbReference>
<keyword evidence="5 12" id="KW-1133">Transmembrane helix</keyword>
<evidence type="ECO:0000313" key="17">
    <source>
        <dbReference type="Proteomes" id="UP000094291"/>
    </source>
</evidence>